<reference evidence="1" key="1">
    <citation type="journal article" date="2019" name="BMC Genomics">
        <title>A new reference genome for Sorghum bicolor reveals high levels of sequence similarity between sweet and grain genotypes: implications for the genetics of sugar metabolism.</title>
        <authorList>
            <person name="Cooper E.A."/>
            <person name="Brenton Z.W."/>
            <person name="Flinn B.S."/>
            <person name="Jenkins J."/>
            <person name="Shu S."/>
            <person name="Flowers D."/>
            <person name="Luo F."/>
            <person name="Wang Y."/>
            <person name="Xia P."/>
            <person name="Barry K."/>
            <person name="Daum C."/>
            <person name="Lipzen A."/>
            <person name="Yoshinaga Y."/>
            <person name="Schmutz J."/>
            <person name="Saski C."/>
            <person name="Vermerris W."/>
            <person name="Kresovich S."/>
        </authorList>
    </citation>
    <scope>NUCLEOTIDE SEQUENCE</scope>
</reference>
<proteinExistence type="predicted"/>
<evidence type="ECO:0000313" key="1">
    <source>
        <dbReference type="EMBL" id="KAG0524248.1"/>
    </source>
</evidence>
<protein>
    <submittedName>
        <fullName evidence="1">Uncharacterized protein</fullName>
    </submittedName>
</protein>
<dbReference type="EMBL" id="CM027686">
    <property type="protein sequence ID" value="KAG0524248.1"/>
    <property type="molecule type" value="Genomic_DNA"/>
</dbReference>
<organism evidence="1 2">
    <name type="scientific">Sorghum bicolor</name>
    <name type="common">Sorghum</name>
    <name type="synonym">Sorghum vulgare</name>
    <dbReference type="NCBI Taxonomy" id="4558"/>
    <lineage>
        <taxon>Eukaryota</taxon>
        <taxon>Viridiplantae</taxon>
        <taxon>Streptophyta</taxon>
        <taxon>Embryophyta</taxon>
        <taxon>Tracheophyta</taxon>
        <taxon>Spermatophyta</taxon>
        <taxon>Magnoliopsida</taxon>
        <taxon>Liliopsida</taxon>
        <taxon>Poales</taxon>
        <taxon>Poaceae</taxon>
        <taxon>PACMAD clade</taxon>
        <taxon>Panicoideae</taxon>
        <taxon>Andropogonodae</taxon>
        <taxon>Andropogoneae</taxon>
        <taxon>Sorghinae</taxon>
        <taxon>Sorghum</taxon>
    </lineage>
</organism>
<comment type="caution">
    <text evidence="1">The sequence shown here is derived from an EMBL/GenBank/DDBJ whole genome shotgun (WGS) entry which is preliminary data.</text>
</comment>
<name>A0A921UAG2_SORBI</name>
<evidence type="ECO:0000313" key="2">
    <source>
        <dbReference type="Proteomes" id="UP000807115"/>
    </source>
</evidence>
<reference evidence="1" key="2">
    <citation type="submission" date="2020-10" db="EMBL/GenBank/DDBJ databases">
        <authorList>
            <person name="Cooper E.A."/>
            <person name="Brenton Z.W."/>
            <person name="Flinn B.S."/>
            <person name="Jenkins J."/>
            <person name="Shu S."/>
            <person name="Flowers D."/>
            <person name="Luo F."/>
            <person name="Wang Y."/>
            <person name="Xia P."/>
            <person name="Barry K."/>
            <person name="Daum C."/>
            <person name="Lipzen A."/>
            <person name="Yoshinaga Y."/>
            <person name="Schmutz J."/>
            <person name="Saski C."/>
            <person name="Vermerris W."/>
            <person name="Kresovich S."/>
        </authorList>
    </citation>
    <scope>NUCLEOTIDE SEQUENCE</scope>
</reference>
<dbReference type="Proteomes" id="UP000807115">
    <property type="component" value="Chromosome 7"/>
</dbReference>
<accession>A0A921UAG2</accession>
<sequence length="70" mass="8035">MKNTDYNLRLFASKPNAMMENMDKELRPRLAEQLNKHCAAIAIPQGLYCLLLRLTDEYSSNALAREQLPP</sequence>
<dbReference type="AlphaFoldDB" id="A0A921UAG2"/>
<gene>
    <name evidence="1" type="ORF">BDA96_07G194400</name>
</gene>